<accession>A0A1X2IR17</accession>
<feature type="region of interest" description="Disordered" evidence="10">
    <location>
        <begin position="312"/>
        <end position="336"/>
    </location>
</feature>
<dbReference type="GO" id="GO:0005634">
    <property type="term" value="C:nucleus"/>
    <property type="evidence" value="ECO:0007669"/>
    <property type="project" value="UniProtKB-SubCell"/>
</dbReference>
<evidence type="ECO:0000256" key="4">
    <source>
        <dbReference type="ARBA" id="ARBA00022763"/>
    </source>
</evidence>
<evidence type="ECO:0000256" key="7">
    <source>
        <dbReference type="ARBA" id="ARBA00023163"/>
    </source>
</evidence>
<dbReference type="OrthoDB" id="3361892at2759"/>
<protein>
    <recommendedName>
        <fullName evidence="2">histone acetyltransferase</fullName>
        <ecNumber evidence="2">2.3.1.48</ecNumber>
    </recommendedName>
</protein>
<dbReference type="EC" id="2.3.1.48" evidence="2"/>
<dbReference type="PANTHER" id="PTHR31571:SF2">
    <property type="entry name" value="HISTONE ACETYLTRANSFERASE RTT109"/>
    <property type="match status" value="1"/>
</dbReference>
<keyword evidence="6" id="KW-0805">Transcription regulation</keyword>
<dbReference type="GO" id="GO:0006355">
    <property type="term" value="P:regulation of DNA-templated transcription"/>
    <property type="evidence" value="ECO:0007669"/>
    <property type="project" value="InterPro"/>
</dbReference>
<evidence type="ECO:0000256" key="8">
    <source>
        <dbReference type="ARBA" id="ARBA00023242"/>
    </source>
</evidence>
<proteinExistence type="predicted"/>
<feature type="region of interest" description="Disordered" evidence="10">
    <location>
        <begin position="80"/>
        <end position="103"/>
    </location>
</feature>
<comment type="subcellular location">
    <subcellularLocation>
        <location evidence="1">Nucleus</location>
    </subcellularLocation>
</comment>
<name>A0A1X2IR17_9FUNG</name>
<dbReference type="InterPro" id="IPR013178">
    <property type="entry name" value="Histone_AcTrfase_Rtt109/CBP"/>
</dbReference>
<sequence>MDHHFEKQVQQRFSTLPSHQYYRIYSLSKRPEDCASLTPTVDQQSTQVVHRLVLVTTATNTQQDGDGERLVSGLEVYEYTTRHSSKNNNKDDDDEQKGTPPLRRTIYISKIDTTGSILARGVTRRLVQAYVASQQQQVGPCSIHVFARAQPQYLFPHSANDPSKRVLTDRQLVAWWRTTLSNKDLYSMGGDDNSSVTTTPFWIVPGVDEQGALYDIGQKQRLVGDHGVVTWRYGYPYAGDALAKDTIPRFEDDGKARYLGTLLDSAGKNNDEDDQQNLTVDDFWTLFGYSEECGAGKLTAIFVIEISSTSTTTANNDDDKPFSSSETTPPPLDDDEYTRIWNSLMTMDFHDESSNLESTKTWLKTWQTIVSLRSFAITSNQNNNIGSNSHHSTGSSSTKDSISQPIQTPTVKRKQPTTSSPRETPNVSNTTTAMHAHPTTDASATVVNVLVPKRRKKEN</sequence>
<gene>
    <name evidence="11" type="ORF">BCR42DRAFT_409390</name>
</gene>
<comment type="catalytic activity">
    <reaction evidence="9">
        <text>L-lysyl-[histone] + acetyl-CoA = N(6)-acetyl-L-lysyl-[histone] + CoA + H(+)</text>
        <dbReference type="Rhea" id="RHEA:21992"/>
        <dbReference type="Rhea" id="RHEA-COMP:9845"/>
        <dbReference type="Rhea" id="RHEA-COMP:11338"/>
        <dbReference type="ChEBI" id="CHEBI:15378"/>
        <dbReference type="ChEBI" id="CHEBI:29969"/>
        <dbReference type="ChEBI" id="CHEBI:57287"/>
        <dbReference type="ChEBI" id="CHEBI:57288"/>
        <dbReference type="ChEBI" id="CHEBI:61930"/>
        <dbReference type="EC" id="2.3.1.48"/>
    </reaction>
    <physiologicalReaction direction="left-to-right" evidence="9">
        <dbReference type="Rhea" id="RHEA:21993"/>
    </physiologicalReaction>
</comment>
<comment type="caution">
    <text evidence="11">The sequence shown here is derived from an EMBL/GenBank/DDBJ whole genome shotgun (WGS) entry which is preliminary data.</text>
</comment>
<dbReference type="InterPro" id="IPR016849">
    <property type="entry name" value="Rtt109"/>
</dbReference>
<reference evidence="11 12" key="1">
    <citation type="submission" date="2016-07" db="EMBL/GenBank/DDBJ databases">
        <title>Pervasive Adenine N6-methylation of Active Genes in Fungi.</title>
        <authorList>
            <consortium name="DOE Joint Genome Institute"/>
            <person name="Mondo S.J."/>
            <person name="Dannebaum R.O."/>
            <person name="Kuo R.C."/>
            <person name="Labutti K."/>
            <person name="Haridas S."/>
            <person name="Kuo A."/>
            <person name="Salamov A."/>
            <person name="Ahrendt S.R."/>
            <person name="Lipzen A."/>
            <person name="Sullivan W."/>
            <person name="Andreopoulos W.B."/>
            <person name="Clum A."/>
            <person name="Lindquist E."/>
            <person name="Daum C."/>
            <person name="Ramamoorthy G.K."/>
            <person name="Gryganskyi A."/>
            <person name="Culley D."/>
            <person name="Magnuson J.K."/>
            <person name="James T.Y."/>
            <person name="O'Malley M.A."/>
            <person name="Stajich J.E."/>
            <person name="Spatafora J.W."/>
            <person name="Visel A."/>
            <person name="Grigoriev I.V."/>
        </authorList>
    </citation>
    <scope>NUCLEOTIDE SEQUENCE [LARGE SCALE GENOMIC DNA]</scope>
    <source>
        <strain evidence="11 12">NRRL 1336</strain>
    </source>
</reference>
<keyword evidence="5" id="KW-0007">Acetylation</keyword>
<evidence type="ECO:0000313" key="12">
    <source>
        <dbReference type="Proteomes" id="UP000193560"/>
    </source>
</evidence>
<keyword evidence="12" id="KW-1185">Reference proteome</keyword>
<evidence type="ECO:0000256" key="10">
    <source>
        <dbReference type="SAM" id="MobiDB-lite"/>
    </source>
</evidence>
<feature type="region of interest" description="Disordered" evidence="10">
    <location>
        <begin position="380"/>
        <end position="444"/>
    </location>
</feature>
<dbReference type="SMART" id="SM01250">
    <property type="entry name" value="KAT11"/>
    <property type="match status" value="1"/>
</dbReference>
<evidence type="ECO:0000256" key="2">
    <source>
        <dbReference type="ARBA" id="ARBA00013184"/>
    </source>
</evidence>
<organism evidence="11 12">
    <name type="scientific">Absidia repens</name>
    <dbReference type="NCBI Taxonomy" id="90262"/>
    <lineage>
        <taxon>Eukaryota</taxon>
        <taxon>Fungi</taxon>
        <taxon>Fungi incertae sedis</taxon>
        <taxon>Mucoromycota</taxon>
        <taxon>Mucoromycotina</taxon>
        <taxon>Mucoromycetes</taxon>
        <taxon>Mucorales</taxon>
        <taxon>Cunninghamellaceae</taxon>
        <taxon>Absidia</taxon>
    </lineage>
</organism>
<feature type="compositionally biased region" description="Low complexity" evidence="10">
    <location>
        <begin position="380"/>
        <end position="404"/>
    </location>
</feature>
<dbReference type="GO" id="GO:0032931">
    <property type="term" value="F:histone H3K56 acetyltransferase activity"/>
    <property type="evidence" value="ECO:0007669"/>
    <property type="project" value="TreeGrafter"/>
</dbReference>
<evidence type="ECO:0000313" key="11">
    <source>
        <dbReference type="EMBL" id="ORZ20733.1"/>
    </source>
</evidence>
<dbReference type="Proteomes" id="UP000193560">
    <property type="component" value="Unassembled WGS sequence"/>
</dbReference>
<dbReference type="EMBL" id="MCGE01000006">
    <property type="protein sequence ID" value="ORZ20733.1"/>
    <property type="molecule type" value="Genomic_DNA"/>
</dbReference>
<evidence type="ECO:0000256" key="6">
    <source>
        <dbReference type="ARBA" id="ARBA00023015"/>
    </source>
</evidence>
<dbReference type="PROSITE" id="PS51728">
    <property type="entry name" value="RTT109_HAT"/>
    <property type="match status" value="1"/>
</dbReference>
<keyword evidence="7" id="KW-0804">Transcription</keyword>
<dbReference type="PANTHER" id="PTHR31571">
    <property type="entry name" value="ALTERED INHERITANCE OF MITOCHONDRIA PROTEIN 6"/>
    <property type="match status" value="1"/>
</dbReference>
<keyword evidence="4" id="KW-0227">DNA damage</keyword>
<dbReference type="Pfam" id="PF08214">
    <property type="entry name" value="HAT_KAT11"/>
    <property type="match status" value="1"/>
</dbReference>
<dbReference type="AlphaFoldDB" id="A0A1X2IR17"/>
<keyword evidence="8" id="KW-0539">Nucleus</keyword>
<evidence type="ECO:0000256" key="1">
    <source>
        <dbReference type="ARBA" id="ARBA00004123"/>
    </source>
</evidence>
<dbReference type="InterPro" id="IPR051236">
    <property type="entry name" value="HAT_RTT109-like"/>
</dbReference>
<evidence type="ECO:0000256" key="5">
    <source>
        <dbReference type="ARBA" id="ARBA00022990"/>
    </source>
</evidence>
<keyword evidence="3 11" id="KW-0808">Transferase</keyword>
<dbReference type="GO" id="GO:0006974">
    <property type="term" value="P:DNA damage response"/>
    <property type="evidence" value="ECO:0007669"/>
    <property type="project" value="UniProtKB-KW"/>
</dbReference>
<feature type="compositionally biased region" description="Polar residues" evidence="10">
    <location>
        <begin position="405"/>
        <end position="433"/>
    </location>
</feature>
<evidence type="ECO:0000256" key="9">
    <source>
        <dbReference type="ARBA" id="ARBA00048940"/>
    </source>
</evidence>
<evidence type="ECO:0000256" key="3">
    <source>
        <dbReference type="ARBA" id="ARBA00022679"/>
    </source>
</evidence>
<dbReference type="STRING" id="90262.A0A1X2IR17"/>